<reference evidence="2" key="1">
    <citation type="submission" date="2023-03" db="EMBL/GenBank/DDBJ databases">
        <title>Massive genome expansion in bonnet fungi (Mycena s.s.) driven by repeated elements and novel gene families across ecological guilds.</title>
        <authorList>
            <consortium name="Lawrence Berkeley National Laboratory"/>
            <person name="Harder C.B."/>
            <person name="Miyauchi S."/>
            <person name="Viragh M."/>
            <person name="Kuo A."/>
            <person name="Thoen E."/>
            <person name="Andreopoulos B."/>
            <person name="Lu D."/>
            <person name="Skrede I."/>
            <person name="Drula E."/>
            <person name="Henrissat B."/>
            <person name="Morin E."/>
            <person name="Kohler A."/>
            <person name="Barry K."/>
            <person name="LaButti K."/>
            <person name="Morin E."/>
            <person name="Salamov A."/>
            <person name="Lipzen A."/>
            <person name="Mereny Z."/>
            <person name="Hegedus B."/>
            <person name="Baldrian P."/>
            <person name="Stursova M."/>
            <person name="Weitz H."/>
            <person name="Taylor A."/>
            <person name="Grigoriev I.V."/>
            <person name="Nagy L.G."/>
            <person name="Martin F."/>
            <person name="Kauserud H."/>
        </authorList>
    </citation>
    <scope>NUCLEOTIDE SEQUENCE</scope>
    <source>
        <strain evidence="2">CBHHK200</strain>
    </source>
</reference>
<accession>A0AAD6X8G8</accession>
<keyword evidence="1" id="KW-0472">Membrane</keyword>
<proteinExistence type="predicted"/>
<dbReference type="AlphaFoldDB" id="A0AAD6X8G8"/>
<name>A0AAD6X8G8_9AGAR</name>
<feature type="transmembrane region" description="Helical" evidence="1">
    <location>
        <begin position="538"/>
        <end position="563"/>
    </location>
</feature>
<evidence type="ECO:0000256" key="1">
    <source>
        <dbReference type="SAM" id="Phobius"/>
    </source>
</evidence>
<keyword evidence="3" id="KW-1185">Reference proteome</keyword>
<comment type="caution">
    <text evidence="2">The sequence shown here is derived from an EMBL/GenBank/DDBJ whole genome shotgun (WGS) entry which is preliminary data.</text>
</comment>
<evidence type="ECO:0000313" key="3">
    <source>
        <dbReference type="Proteomes" id="UP001218188"/>
    </source>
</evidence>
<dbReference type="EMBL" id="JARJCM010000046">
    <property type="protein sequence ID" value="KAJ7035994.1"/>
    <property type="molecule type" value="Genomic_DNA"/>
</dbReference>
<dbReference type="Proteomes" id="UP001218188">
    <property type="component" value="Unassembled WGS sequence"/>
</dbReference>
<protein>
    <submittedName>
        <fullName evidence="2">Uncharacterized protein</fullName>
    </submittedName>
</protein>
<gene>
    <name evidence="2" type="ORF">C8F04DRAFT_1258357</name>
</gene>
<keyword evidence="1" id="KW-0812">Transmembrane</keyword>
<sequence length="667" mass="73742">MKSQLERKGDHAARGSLQLADGDTDAVRLPPSGESGIWRKLSIVSAHQAENLLRWVWHTEATSFAYMTHVNLLKHNPVIQRSAGEIYLLLKEAAVRSTYWMLTTGNNKAPKAIPLEQQTSTNFDNSMQIYLGMAPMGDDKTTVLIAERPGASSVQLGTHIKLNIAISLYEQMLAHHWPLGLRTTPTQFTDVMIIDHAGPYPPDVAAWYTINALCPRRTHKGSSIQRHKFFELLMRILSVHGTLFRIATFGGYPEADLPLEHYPFRTDNITPSLVVAWLIQHGIKKEGEAVRVMEEFARARRNMHEGRLDPTGTVFKSGDWPRNSTEVLMLREDEVTPWASLRHATLQEFVTTNYPECPADAMEDDTQADPPSDDLTLNLETIFVADPFGTESFNVSAPLITAASALFGNNSFLNIAGPQNNLTAAQVLNLMCKHGNIPFSLPLDIARSPDFKHYCFESEIVFNSQQTEDTDAAVAQVIGLWFFNRFNYTSNAEYVLDMSMYFANRAMLNKAVLLGQPFNNHPLYTSGGLELVKPVKTLAATIIVSVLIAMQLVGLAILVRYIYSVPTWMTLLDALAVARIEREIPVGELPRLGMVTEEDVKKMGEVDGLIGVKDAAAVSTEDLEESGHTRDGSGTGDALMGGNKEVVLNIELTLGGRRLVSQGLLGA</sequence>
<organism evidence="2 3">
    <name type="scientific">Mycena alexandri</name>
    <dbReference type="NCBI Taxonomy" id="1745969"/>
    <lineage>
        <taxon>Eukaryota</taxon>
        <taxon>Fungi</taxon>
        <taxon>Dikarya</taxon>
        <taxon>Basidiomycota</taxon>
        <taxon>Agaricomycotina</taxon>
        <taxon>Agaricomycetes</taxon>
        <taxon>Agaricomycetidae</taxon>
        <taxon>Agaricales</taxon>
        <taxon>Marasmiineae</taxon>
        <taxon>Mycenaceae</taxon>
        <taxon>Mycena</taxon>
    </lineage>
</organism>
<keyword evidence="1" id="KW-1133">Transmembrane helix</keyword>
<evidence type="ECO:0000313" key="2">
    <source>
        <dbReference type="EMBL" id="KAJ7035994.1"/>
    </source>
</evidence>